<dbReference type="EMBL" id="JAAZKV010000023">
    <property type="protein sequence ID" value="NMA44793.1"/>
    <property type="molecule type" value="Genomic_DNA"/>
</dbReference>
<protein>
    <submittedName>
        <fullName evidence="1">DUF424 family protein</fullName>
    </submittedName>
</protein>
<dbReference type="Proteomes" id="UP000526302">
    <property type="component" value="Unassembled WGS sequence"/>
</dbReference>
<comment type="caution">
    <text evidence="1">The sequence shown here is derived from an EMBL/GenBank/DDBJ whole genome shotgun (WGS) entry which is preliminary data.</text>
</comment>
<evidence type="ECO:0000313" key="2">
    <source>
        <dbReference type="Proteomes" id="UP000526302"/>
    </source>
</evidence>
<name>A0A7K4BZW6_9ARCH</name>
<evidence type="ECO:0000313" key="1">
    <source>
        <dbReference type="EMBL" id="NMA44793.1"/>
    </source>
</evidence>
<dbReference type="AlphaFoldDB" id="A0A7K4BZW6"/>
<dbReference type="InterPro" id="IPR007355">
    <property type="entry name" value="DUF424"/>
</dbReference>
<gene>
    <name evidence="1" type="ORF">GX950_03220</name>
</gene>
<sequence length="98" mass="11121">MLAKKHELEYQTILAICDKEHLNKTYEEGNISFTVSEKFFGGTKVSEKKLKELFKNSNSINLFGNKCVEIAQKEGLITESSVIKIQGIKHAQIYGIQQ</sequence>
<dbReference type="Gene3D" id="3.30.1860.10">
    <property type="entry name" value="uncharacterized conserved protein from methanopyrus kandleri domain like"/>
    <property type="match status" value="1"/>
</dbReference>
<dbReference type="Pfam" id="PF04242">
    <property type="entry name" value="DUF424"/>
    <property type="match status" value="1"/>
</dbReference>
<accession>A0A7K4BZW6</accession>
<reference evidence="1 2" key="1">
    <citation type="journal article" date="2020" name="Biotechnol. Biofuels">
        <title>New insights from the biogas microbiome by comprehensive genome-resolved metagenomics of nearly 1600 species originating from multiple anaerobic digesters.</title>
        <authorList>
            <person name="Campanaro S."/>
            <person name="Treu L."/>
            <person name="Rodriguez-R L.M."/>
            <person name="Kovalovszki A."/>
            <person name="Ziels R.M."/>
            <person name="Maus I."/>
            <person name="Zhu X."/>
            <person name="Kougias P.G."/>
            <person name="Basile A."/>
            <person name="Luo G."/>
            <person name="Schluter A."/>
            <person name="Konstantinidis K.T."/>
            <person name="Angelidaki I."/>
        </authorList>
    </citation>
    <scope>NUCLEOTIDE SEQUENCE [LARGE SCALE GENOMIC DNA]</scope>
    <source>
        <strain evidence="1">AS22ysBPME_79</strain>
    </source>
</reference>
<proteinExistence type="predicted"/>
<organism evidence="1 2">
    <name type="scientific">Candidatus Iainarchaeum sp</name>
    <dbReference type="NCBI Taxonomy" id="3101447"/>
    <lineage>
        <taxon>Archaea</taxon>
        <taxon>Candidatus Iainarchaeota</taxon>
        <taxon>Candidatus Iainarchaeia</taxon>
        <taxon>Candidatus Iainarchaeales</taxon>
        <taxon>Candidatus Iainarchaeaceae</taxon>
        <taxon>Candidatus Iainarchaeum</taxon>
    </lineage>
</organism>